<dbReference type="EMBL" id="CP054569">
    <property type="protein sequence ID" value="QKQ45195.1"/>
    <property type="molecule type" value="Genomic_DNA"/>
</dbReference>
<name>A0A6N0JDV2_ACHDE</name>
<sequence length="75" mass="8439">MLLTPYGNPANVVSLFDAAEALLHRPETPAYYLRAWDELQAFEFDSPMLVAVADELGLTYEDRVSLFLFADSLRA</sequence>
<evidence type="ECO:0000313" key="1">
    <source>
        <dbReference type="EMBL" id="QKQ45195.1"/>
    </source>
</evidence>
<evidence type="ECO:0000313" key="3">
    <source>
        <dbReference type="Proteomes" id="UP000509782"/>
    </source>
</evidence>
<reference evidence="1 3" key="1">
    <citation type="submission" date="2020-05" db="EMBL/GenBank/DDBJ databases">
        <title>FDA dAtabase for Regulatory Grade micrObial Sequences (FDA-ARGOS): Supporting development and validation of Infectious Disease Dx tests.</title>
        <authorList>
            <person name="Sproer C."/>
            <person name="Gronow S."/>
            <person name="Severitt S."/>
            <person name="Schroder I."/>
            <person name="Tallon L."/>
            <person name="Sadzewicz L."/>
            <person name="Zhao X."/>
            <person name="Vavikolanu K."/>
            <person name="Mehta A."/>
            <person name="Aluvathingal J."/>
            <person name="Nadendla S."/>
            <person name="Myers T."/>
            <person name="Yan Y."/>
            <person name="Sichtig H."/>
        </authorList>
    </citation>
    <scope>NUCLEOTIDE SEQUENCE [LARGE SCALE GENOMIC DNA]</scope>
    <source>
        <strain evidence="1 3">FDAARGOS_787</strain>
    </source>
</reference>
<organism evidence="1 3">
    <name type="scientific">Achromobacter denitrificans</name>
    <name type="common">Alcaligenes denitrificans</name>
    <dbReference type="NCBI Taxonomy" id="32002"/>
    <lineage>
        <taxon>Bacteria</taxon>
        <taxon>Pseudomonadati</taxon>
        <taxon>Pseudomonadota</taxon>
        <taxon>Betaproteobacteria</taxon>
        <taxon>Burkholderiales</taxon>
        <taxon>Alcaligenaceae</taxon>
        <taxon>Achromobacter</taxon>
    </lineage>
</organism>
<dbReference type="EMBL" id="CP054569">
    <property type="protein sequence ID" value="QKQ51074.1"/>
    <property type="molecule type" value="Genomic_DNA"/>
</dbReference>
<accession>A0A6N0JDV2</accession>
<evidence type="ECO:0000313" key="2">
    <source>
        <dbReference type="EMBL" id="QKQ51074.1"/>
    </source>
</evidence>
<protein>
    <submittedName>
        <fullName evidence="1">Uncharacterized protein</fullName>
    </submittedName>
</protein>
<dbReference type="RefSeq" id="WP_174715483.1">
    <property type="nucleotide sequence ID" value="NZ_CP054569.1"/>
</dbReference>
<gene>
    <name evidence="1" type="ORF">FOC81_00090</name>
    <name evidence="2" type="ORF">FOC81_31885</name>
</gene>
<dbReference type="Proteomes" id="UP000509782">
    <property type="component" value="Chromosome"/>
</dbReference>
<dbReference type="AlphaFoldDB" id="A0A6N0JDV2"/>
<proteinExistence type="predicted"/>